<dbReference type="InterPro" id="IPR001466">
    <property type="entry name" value="Beta-lactam-related"/>
</dbReference>
<evidence type="ECO:0000256" key="1">
    <source>
        <dbReference type="SAM" id="SignalP"/>
    </source>
</evidence>
<dbReference type="InterPro" id="IPR050491">
    <property type="entry name" value="AmpC-like"/>
</dbReference>
<dbReference type="PANTHER" id="PTHR46825">
    <property type="entry name" value="D-ALANYL-D-ALANINE-CARBOXYPEPTIDASE/ENDOPEPTIDASE AMPH"/>
    <property type="match status" value="1"/>
</dbReference>
<evidence type="ECO:0000313" key="3">
    <source>
        <dbReference type="EMBL" id="MDR7334460.1"/>
    </source>
</evidence>
<evidence type="ECO:0000313" key="4">
    <source>
        <dbReference type="Proteomes" id="UP001180825"/>
    </source>
</evidence>
<evidence type="ECO:0000259" key="2">
    <source>
        <dbReference type="Pfam" id="PF00144"/>
    </source>
</evidence>
<feature type="chain" id="PRO_5046197881" evidence="1">
    <location>
        <begin position="22"/>
        <end position="497"/>
    </location>
</feature>
<proteinExistence type="predicted"/>
<dbReference type="SUPFAM" id="SSF56601">
    <property type="entry name" value="beta-lactamase/transpeptidase-like"/>
    <property type="match status" value="1"/>
</dbReference>
<accession>A0ABU2ABS6</accession>
<comment type="caution">
    <text evidence="3">The sequence shown here is derived from an EMBL/GenBank/DDBJ whole genome shotgun (WGS) entry which is preliminary data.</text>
</comment>
<keyword evidence="4" id="KW-1185">Reference proteome</keyword>
<keyword evidence="1" id="KW-0732">Signal</keyword>
<dbReference type="Gene3D" id="3.40.710.10">
    <property type="entry name" value="DD-peptidase/beta-lactamase superfamily"/>
    <property type="match status" value="1"/>
</dbReference>
<reference evidence="3 4" key="1">
    <citation type="submission" date="2023-07" db="EMBL/GenBank/DDBJ databases">
        <title>Sorghum-associated microbial communities from plants grown in Nebraska, USA.</title>
        <authorList>
            <person name="Schachtman D."/>
        </authorList>
    </citation>
    <scope>NUCLEOTIDE SEQUENCE [LARGE SCALE GENOMIC DNA]</scope>
    <source>
        <strain evidence="3 4">BE316</strain>
    </source>
</reference>
<gene>
    <name evidence="3" type="ORF">J2X21_003616</name>
</gene>
<feature type="signal peptide" evidence="1">
    <location>
        <begin position="1"/>
        <end position="21"/>
    </location>
</feature>
<dbReference type="InterPro" id="IPR012338">
    <property type="entry name" value="Beta-lactam/transpept-like"/>
</dbReference>
<feature type="domain" description="Beta-lactamase-related" evidence="2">
    <location>
        <begin position="66"/>
        <end position="378"/>
    </location>
</feature>
<dbReference type="Pfam" id="PF00144">
    <property type="entry name" value="Beta-lactamase"/>
    <property type="match status" value="1"/>
</dbReference>
<dbReference type="Proteomes" id="UP001180825">
    <property type="component" value="Unassembled WGS sequence"/>
</dbReference>
<protein>
    <submittedName>
        <fullName evidence="3">CubicO group peptidase (Beta-lactamase class C family)</fullName>
    </submittedName>
</protein>
<name>A0ABU2ABS6_9BURK</name>
<dbReference type="PANTHER" id="PTHR46825:SF12">
    <property type="entry name" value="PENICILLIN-BINDING PROTEIN 4"/>
    <property type="match status" value="1"/>
</dbReference>
<sequence length="497" mass="52063">MNHVSRLLLLGCASVVVNAHASGQTTVQERVCAQQPGAAARRVVFEQGMTPSVVFEGETQPQPLGQRMAEQRVPGLGVAVIRAGQLDWSAVYGVRAAGKPAVSCATLFQAGSLAKPVTVFAALRLADAGRLDWDRDVDALLRSVRLPAGKQSAEHPVTLRHLFAHTAGITPGGYPGYAQGGPVPSPVDIASGAAGANTPRAEVVDRPGANLRYSGGGYTLAQIALQDTQGLAFEPLMRRWLFQPVKLSAATFALQQATARGDIAEGHAGDGSPVPGGWLHLPESAAAGLWSSASDLAQLLTEVWKGYHGRSAVFQQASMRALLDATPVYGHVYGFRLMGEGDARFLVHYGGTTGYNAGMVLNLRTGDGAVYLANGEGGRGLGGEVLASLARAYGWSQFQETRVRRAAVEAAAVEGLGGRYAFGASGPRVVVERAQAELTLVFPNGDRYVLTPIAAPEPLQFIHAGSGVRAGFMRGADGAVTLQLYGQQGVREPDAKP</sequence>
<organism evidence="3 4">
    <name type="scientific">Roseateles asaccharophilus</name>
    <dbReference type="NCBI Taxonomy" id="582607"/>
    <lineage>
        <taxon>Bacteria</taxon>
        <taxon>Pseudomonadati</taxon>
        <taxon>Pseudomonadota</taxon>
        <taxon>Betaproteobacteria</taxon>
        <taxon>Burkholderiales</taxon>
        <taxon>Sphaerotilaceae</taxon>
        <taxon>Roseateles</taxon>
    </lineage>
</organism>
<dbReference type="RefSeq" id="WP_310330896.1">
    <property type="nucleotide sequence ID" value="NZ_JAVDXV010000007.1"/>
</dbReference>
<dbReference type="EMBL" id="JAVDXV010000007">
    <property type="protein sequence ID" value="MDR7334460.1"/>
    <property type="molecule type" value="Genomic_DNA"/>
</dbReference>